<organism evidence="1 2">
    <name type="scientific">Suillus plorans</name>
    <dbReference type="NCBI Taxonomy" id="116603"/>
    <lineage>
        <taxon>Eukaryota</taxon>
        <taxon>Fungi</taxon>
        <taxon>Dikarya</taxon>
        <taxon>Basidiomycota</taxon>
        <taxon>Agaricomycotina</taxon>
        <taxon>Agaricomycetes</taxon>
        <taxon>Agaricomycetidae</taxon>
        <taxon>Boletales</taxon>
        <taxon>Suillineae</taxon>
        <taxon>Suillaceae</taxon>
        <taxon>Suillus</taxon>
    </lineage>
</organism>
<dbReference type="GeneID" id="64592364"/>
<protein>
    <recommendedName>
        <fullName evidence="3">CxC1-like cysteine cluster associated with KDZ transposases domain-containing protein</fullName>
    </recommendedName>
</protein>
<dbReference type="EMBL" id="JABBWE010000075">
    <property type="protein sequence ID" value="KAG1787746.1"/>
    <property type="molecule type" value="Genomic_DNA"/>
</dbReference>
<comment type="caution">
    <text evidence="1">The sequence shown here is derived from an EMBL/GenBank/DDBJ whole genome shotgun (WGS) entry which is preliminary data.</text>
</comment>
<keyword evidence="2" id="KW-1185">Reference proteome</keyword>
<evidence type="ECO:0000313" key="2">
    <source>
        <dbReference type="Proteomes" id="UP000719766"/>
    </source>
</evidence>
<dbReference type="InterPro" id="IPR040521">
    <property type="entry name" value="KDZ"/>
</dbReference>
<reference evidence="1" key="1">
    <citation type="journal article" date="2020" name="New Phytol.">
        <title>Comparative genomics reveals dynamic genome evolution in host specialist ectomycorrhizal fungi.</title>
        <authorList>
            <person name="Lofgren L.A."/>
            <person name="Nguyen N.H."/>
            <person name="Vilgalys R."/>
            <person name="Ruytinx J."/>
            <person name="Liao H.L."/>
            <person name="Branco S."/>
            <person name="Kuo A."/>
            <person name="LaButti K."/>
            <person name="Lipzen A."/>
            <person name="Andreopoulos W."/>
            <person name="Pangilinan J."/>
            <person name="Riley R."/>
            <person name="Hundley H."/>
            <person name="Na H."/>
            <person name="Barry K."/>
            <person name="Grigoriev I.V."/>
            <person name="Stajich J.E."/>
            <person name="Kennedy P.G."/>
        </authorList>
    </citation>
    <scope>NUCLEOTIDE SEQUENCE</scope>
    <source>
        <strain evidence="1">S12</strain>
    </source>
</reference>
<gene>
    <name evidence="1" type="ORF">HD556DRAFT_1246339</name>
</gene>
<proteinExistence type="predicted"/>
<sequence>MPSFPPSDEPTLDGDCLSLKNIELVDIFSRKRVSLQPHPSHQYPNETLIHHGYLGCSPLFPTVAISIRTLAAYRQAHRTCPRFSIQAQCKALCHLHNIPYRPYLNAQFSDAYDIYLEILHRVDVLINQALNRSSPNWRLLNCCPCCFYKLEDKENLALDWLVTMDGNNSLKRWTSSTADGTARKDSRRFRSDYWLDCSTVDRFKDEVRGQTHPTADIDNWQDVEQTDTAPSFTCVDRWRNAGPEQRKRMFSVFDESGIFIAACRHRFILLACDMVKSGELAKYPLAIVDRLLTVYGKNGGCAYDIGCAFAKTLGNSTLGPRASALNFRMMVGAFHGHAHNRRCQIDWHPMYIEGTGHTEGEGCEHIFSSSNELARSTRHATTFHRHQSIEQHFAFWDEDKYAALSKFLLISTQ</sequence>
<dbReference type="OrthoDB" id="2505969at2759"/>
<dbReference type="PANTHER" id="PTHR33096:SF1">
    <property type="entry name" value="CXC1-LIKE CYSTEINE CLUSTER ASSOCIATED WITH KDZ TRANSPOSASES DOMAIN-CONTAINING PROTEIN"/>
    <property type="match status" value="1"/>
</dbReference>
<evidence type="ECO:0000313" key="1">
    <source>
        <dbReference type="EMBL" id="KAG1787746.1"/>
    </source>
</evidence>
<evidence type="ECO:0008006" key="3">
    <source>
        <dbReference type="Google" id="ProtNLM"/>
    </source>
</evidence>
<dbReference type="AlphaFoldDB" id="A0A9P7AEE7"/>
<dbReference type="PANTHER" id="PTHR33096">
    <property type="entry name" value="CXC2 DOMAIN-CONTAINING PROTEIN"/>
    <property type="match status" value="1"/>
</dbReference>
<accession>A0A9P7AEE7</accession>
<dbReference type="Proteomes" id="UP000719766">
    <property type="component" value="Unassembled WGS sequence"/>
</dbReference>
<dbReference type="RefSeq" id="XP_041155062.1">
    <property type="nucleotide sequence ID" value="XM_041298600.1"/>
</dbReference>
<dbReference type="Pfam" id="PF18758">
    <property type="entry name" value="KDZ"/>
    <property type="match status" value="1"/>
</dbReference>
<name>A0A9P7AEE7_9AGAM</name>